<dbReference type="EMBL" id="BRVS01000037">
    <property type="protein sequence ID" value="GLB69486.1"/>
    <property type="molecule type" value="Genomic_DNA"/>
</dbReference>
<evidence type="ECO:0000313" key="4">
    <source>
        <dbReference type="Proteomes" id="UP001209654"/>
    </source>
</evidence>
<organism evidence="3 4">
    <name type="scientific">Arthrobacter mangrovi</name>
    <dbReference type="NCBI Taxonomy" id="2966350"/>
    <lineage>
        <taxon>Bacteria</taxon>
        <taxon>Bacillati</taxon>
        <taxon>Actinomycetota</taxon>
        <taxon>Actinomycetes</taxon>
        <taxon>Micrococcales</taxon>
        <taxon>Micrococcaceae</taxon>
        <taxon>Arthrobacter</taxon>
    </lineage>
</organism>
<sequence length="193" mass="20624">METVEETIDVAVPVSTAYNQWTQFESFPNFMSGVESVAQLTDTTNHWVTKIGGVEREFDAEIVEQVPDQRIAWRSIDGKSHAGTVTFERLAEGSTRVNVRFAWDPETFVEKTGAALGIDSARVKSDLRKFKEFIESRGAETGAWRGEVSDSGPTGTAATGQAGTGSVPESTDLPGTGGPGTAGLDDLPPGRSV</sequence>
<reference evidence="3 4" key="1">
    <citation type="journal article" date="2023" name="Int. J. Syst. Evol. Microbiol.">
        <title>Arthrobacter mangrovi sp. nov., an actinobacterium isolated from the rhizosphere of a mangrove.</title>
        <authorList>
            <person name="Hamada M."/>
            <person name="Saitou S."/>
            <person name="Enomoto N."/>
            <person name="Nanri K."/>
            <person name="Hidaka K."/>
            <person name="Miura T."/>
            <person name="Tamura T."/>
        </authorList>
    </citation>
    <scope>NUCLEOTIDE SEQUENCE [LARGE SCALE GENOMIC DNA]</scope>
    <source>
        <strain evidence="3 4">NBRC 112813</strain>
    </source>
</reference>
<gene>
    <name evidence="3" type="ORF">AHIS1636_39310</name>
</gene>
<keyword evidence="4" id="KW-1185">Reference proteome</keyword>
<name>A0ABQ5MZS0_9MICC</name>
<dbReference type="CDD" id="cd07817">
    <property type="entry name" value="SRPBCC_8"/>
    <property type="match status" value="1"/>
</dbReference>
<dbReference type="InterPro" id="IPR047137">
    <property type="entry name" value="ORF3"/>
</dbReference>
<dbReference type="SUPFAM" id="SSF55961">
    <property type="entry name" value="Bet v1-like"/>
    <property type="match status" value="1"/>
</dbReference>
<dbReference type="PANTHER" id="PTHR33824">
    <property type="entry name" value="POLYKETIDE CYCLASE/DEHYDRASE AND LIPID TRANSPORT SUPERFAMILY PROTEIN"/>
    <property type="match status" value="1"/>
</dbReference>
<comment type="caution">
    <text evidence="3">The sequence shown here is derived from an EMBL/GenBank/DDBJ whole genome shotgun (WGS) entry which is preliminary data.</text>
</comment>
<protein>
    <submittedName>
        <fullName evidence="3">Cyclase</fullName>
    </submittedName>
</protein>
<feature type="compositionally biased region" description="Low complexity" evidence="1">
    <location>
        <begin position="182"/>
        <end position="193"/>
    </location>
</feature>
<dbReference type="InterPro" id="IPR005031">
    <property type="entry name" value="COQ10_START"/>
</dbReference>
<evidence type="ECO:0000313" key="3">
    <source>
        <dbReference type="EMBL" id="GLB69486.1"/>
    </source>
</evidence>
<feature type="domain" description="Coenzyme Q-binding protein COQ10 START" evidence="2">
    <location>
        <begin position="10"/>
        <end position="128"/>
    </location>
</feature>
<feature type="compositionally biased region" description="Low complexity" evidence="1">
    <location>
        <begin position="154"/>
        <end position="165"/>
    </location>
</feature>
<accession>A0ABQ5MZS0</accession>
<dbReference type="InterPro" id="IPR023393">
    <property type="entry name" value="START-like_dom_sf"/>
</dbReference>
<feature type="region of interest" description="Disordered" evidence="1">
    <location>
        <begin position="141"/>
        <end position="193"/>
    </location>
</feature>
<evidence type="ECO:0000256" key="1">
    <source>
        <dbReference type="SAM" id="MobiDB-lite"/>
    </source>
</evidence>
<dbReference type="RefSeq" id="WP_309298645.1">
    <property type="nucleotide sequence ID" value="NZ_BRVS01000037.1"/>
</dbReference>
<dbReference type="Proteomes" id="UP001209654">
    <property type="component" value="Unassembled WGS sequence"/>
</dbReference>
<proteinExistence type="predicted"/>
<dbReference type="PANTHER" id="PTHR33824:SF7">
    <property type="entry name" value="POLYKETIDE CYCLASE_DEHYDRASE AND LIPID TRANSPORT SUPERFAMILY PROTEIN"/>
    <property type="match status" value="1"/>
</dbReference>
<evidence type="ECO:0000259" key="2">
    <source>
        <dbReference type="Pfam" id="PF03364"/>
    </source>
</evidence>
<dbReference type="Pfam" id="PF03364">
    <property type="entry name" value="Polyketide_cyc"/>
    <property type="match status" value="1"/>
</dbReference>
<dbReference type="Gene3D" id="3.30.530.20">
    <property type="match status" value="1"/>
</dbReference>